<sequence length="240" mass="25462">MKKTATVIISSALGMSLLAVAPVFAQQGPQQDGNQGPRPGVMRIWGHRGDDRIRAEIRADIRANRNTDDSTNRNGSENNGKPLLPGMVDRPLQVLVGMGLVQGKGQMIGRSVGGKVTAVSAPNFTLELPRVGDKATTTVTVTTNASTTFLLGKNSASISDVAVGGFALVAGPFASSTQTITALRVNLSTSTPPRGQEVRIEVREAVAERLENRFGTSAPRGFVREVVDSVFQGFARFFGR</sequence>
<feature type="chain" id="PRO_5009524042" description="DUF5666 domain-containing protein" evidence="2">
    <location>
        <begin position="26"/>
        <end position="240"/>
    </location>
</feature>
<evidence type="ECO:0008006" key="5">
    <source>
        <dbReference type="Google" id="ProtNLM"/>
    </source>
</evidence>
<feature type="compositionally biased region" description="Basic and acidic residues" evidence="1">
    <location>
        <begin position="60"/>
        <end position="71"/>
    </location>
</feature>
<feature type="region of interest" description="Disordered" evidence="1">
    <location>
        <begin position="60"/>
        <end position="85"/>
    </location>
</feature>
<evidence type="ECO:0000313" key="4">
    <source>
        <dbReference type="Proteomes" id="UP000176914"/>
    </source>
</evidence>
<organism evidence="3 4">
    <name type="scientific">Candidatus Kaiserbacteria bacterium RIFCSPHIGHO2_02_FULL_55_25</name>
    <dbReference type="NCBI Taxonomy" id="1798498"/>
    <lineage>
        <taxon>Bacteria</taxon>
        <taxon>Candidatus Kaiseribacteriota</taxon>
    </lineage>
</organism>
<feature type="signal peptide" evidence="2">
    <location>
        <begin position="1"/>
        <end position="25"/>
    </location>
</feature>
<name>A0A1F6E460_9BACT</name>
<evidence type="ECO:0000256" key="2">
    <source>
        <dbReference type="SAM" id="SignalP"/>
    </source>
</evidence>
<keyword evidence="2" id="KW-0732">Signal</keyword>
<accession>A0A1F6E460</accession>
<dbReference type="Proteomes" id="UP000176914">
    <property type="component" value="Unassembled WGS sequence"/>
</dbReference>
<reference evidence="3 4" key="1">
    <citation type="journal article" date="2016" name="Nat. Commun.">
        <title>Thousands of microbial genomes shed light on interconnected biogeochemical processes in an aquifer system.</title>
        <authorList>
            <person name="Anantharaman K."/>
            <person name="Brown C.T."/>
            <person name="Hug L.A."/>
            <person name="Sharon I."/>
            <person name="Castelle C.J."/>
            <person name="Probst A.J."/>
            <person name="Thomas B.C."/>
            <person name="Singh A."/>
            <person name="Wilkins M.J."/>
            <person name="Karaoz U."/>
            <person name="Brodie E.L."/>
            <person name="Williams K.H."/>
            <person name="Hubbard S.S."/>
            <person name="Banfield J.F."/>
        </authorList>
    </citation>
    <scope>NUCLEOTIDE SEQUENCE [LARGE SCALE GENOMIC DNA]</scope>
</reference>
<comment type="caution">
    <text evidence="3">The sequence shown here is derived from an EMBL/GenBank/DDBJ whole genome shotgun (WGS) entry which is preliminary data.</text>
</comment>
<evidence type="ECO:0000313" key="3">
    <source>
        <dbReference type="EMBL" id="OGG68463.1"/>
    </source>
</evidence>
<proteinExistence type="predicted"/>
<dbReference type="EMBL" id="MFLL01000032">
    <property type="protein sequence ID" value="OGG68463.1"/>
    <property type="molecule type" value="Genomic_DNA"/>
</dbReference>
<dbReference type="AlphaFoldDB" id="A0A1F6E460"/>
<gene>
    <name evidence="3" type="ORF">A3C20_01880</name>
</gene>
<evidence type="ECO:0000256" key="1">
    <source>
        <dbReference type="SAM" id="MobiDB-lite"/>
    </source>
</evidence>
<protein>
    <recommendedName>
        <fullName evidence="5">DUF5666 domain-containing protein</fullName>
    </recommendedName>
</protein>